<sequence>MEPIPMPAAVQQDTPEDLIVFDGTCVFCSGFAQFMTRHDTARRFRFVTAHSPTGQNLYRQYNLDPVEMETNIVIVDGKAHTHMHAFAAAVRTLAWPWKAAAVLGLLPDAISKPVYLFIARNRYRFGRRACPMPSPELKARLIE</sequence>
<dbReference type="Proteomes" id="UP000027446">
    <property type="component" value="Unassembled WGS sequence"/>
</dbReference>
<dbReference type="STRING" id="1280949.HAD_08755"/>
<gene>
    <name evidence="1" type="ORF">HAD_08755</name>
</gene>
<dbReference type="InterPro" id="IPR052927">
    <property type="entry name" value="DCC_oxidoreductase"/>
</dbReference>
<accession>A0A069E6T7</accession>
<dbReference type="EMBL" id="ARYH01000001">
    <property type="protein sequence ID" value="KCZ85762.1"/>
    <property type="molecule type" value="Genomic_DNA"/>
</dbReference>
<protein>
    <submittedName>
        <fullName evidence="1">Thiol-disulfide oxidoreductase DCC</fullName>
    </submittedName>
</protein>
<reference evidence="1 2" key="1">
    <citation type="journal article" date="2014" name="Antonie Van Leeuwenhoek">
        <title>Hyphomonas beringensis sp. nov. and Hyphomonas chukchiensis sp. nov., isolated from surface seawater of the Bering Sea and Chukchi Sea.</title>
        <authorList>
            <person name="Li C."/>
            <person name="Lai Q."/>
            <person name="Li G."/>
            <person name="Dong C."/>
            <person name="Wang J."/>
            <person name="Liao Y."/>
            <person name="Shao Z."/>
        </authorList>
    </citation>
    <scope>NUCLEOTIDE SEQUENCE [LARGE SCALE GENOMIC DNA]</scope>
    <source>
        <strain evidence="1 2">MHS-3</strain>
    </source>
</reference>
<dbReference type="InterPro" id="IPR007263">
    <property type="entry name" value="DCC1-like"/>
</dbReference>
<dbReference type="PANTHER" id="PTHR33639">
    <property type="entry name" value="THIOL-DISULFIDE OXIDOREDUCTASE DCC"/>
    <property type="match status" value="1"/>
</dbReference>
<dbReference type="PATRIC" id="fig|1280949.3.peg.1787"/>
<evidence type="ECO:0000313" key="1">
    <source>
        <dbReference type="EMBL" id="KCZ85762.1"/>
    </source>
</evidence>
<dbReference type="Pfam" id="PF04134">
    <property type="entry name" value="DCC1-like"/>
    <property type="match status" value="1"/>
</dbReference>
<proteinExistence type="predicted"/>
<dbReference type="AlphaFoldDB" id="A0A069E6T7"/>
<comment type="caution">
    <text evidence="1">The sequence shown here is derived from an EMBL/GenBank/DDBJ whole genome shotgun (WGS) entry which is preliminary data.</text>
</comment>
<dbReference type="eggNOG" id="COG3011">
    <property type="taxonomic scope" value="Bacteria"/>
</dbReference>
<evidence type="ECO:0000313" key="2">
    <source>
        <dbReference type="Proteomes" id="UP000027446"/>
    </source>
</evidence>
<keyword evidence="2" id="KW-1185">Reference proteome</keyword>
<organism evidence="1 2">
    <name type="scientific">Hyphomonas adhaerens MHS-3</name>
    <dbReference type="NCBI Taxonomy" id="1280949"/>
    <lineage>
        <taxon>Bacteria</taxon>
        <taxon>Pseudomonadati</taxon>
        <taxon>Pseudomonadota</taxon>
        <taxon>Alphaproteobacteria</taxon>
        <taxon>Hyphomonadales</taxon>
        <taxon>Hyphomonadaceae</taxon>
        <taxon>Hyphomonas</taxon>
    </lineage>
</organism>
<dbReference type="GO" id="GO:0015035">
    <property type="term" value="F:protein-disulfide reductase activity"/>
    <property type="evidence" value="ECO:0007669"/>
    <property type="project" value="InterPro"/>
</dbReference>
<name>A0A069E6T7_9PROT</name>
<dbReference type="PANTHER" id="PTHR33639:SF2">
    <property type="entry name" value="DUF393 DOMAIN-CONTAINING PROTEIN"/>
    <property type="match status" value="1"/>
</dbReference>